<dbReference type="AlphaFoldDB" id="Q6LGX4"/>
<proteinExistence type="predicted"/>
<protein>
    <submittedName>
        <fullName evidence="2">Uncharacterized protein</fullName>
    </submittedName>
</protein>
<keyword evidence="1" id="KW-0732">Signal</keyword>
<dbReference type="RefSeq" id="WP_011221612.1">
    <property type="nucleotide sequence ID" value="NC_006371.1"/>
</dbReference>
<evidence type="ECO:0000313" key="2">
    <source>
        <dbReference type="EMBL" id="CAG23456.1"/>
    </source>
</evidence>
<sequence>MIYKKLLPGCIISALLLTSTSSTLATEISQNKGHPLTEVSININDDSESMTAYVTPDMQSDTYGDPIILGSDIQESTVADNPSIIVQTGWELVVTTITNTKINIQARVMKISPLDKTSVQTHIKTLAFDNTSPHTSCQQVQFNGEEIQSIQVCLRSPS</sequence>
<dbReference type="KEGG" id="ppr:PBPRB1596"/>
<dbReference type="EMBL" id="CR378680">
    <property type="protein sequence ID" value="CAG23456.1"/>
    <property type="molecule type" value="Genomic_DNA"/>
</dbReference>
<gene>
    <name evidence="2" type="ordered locus">PBPRB1596</name>
</gene>
<evidence type="ECO:0000256" key="1">
    <source>
        <dbReference type="SAM" id="SignalP"/>
    </source>
</evidence>
<evidence type="ECO:0000313" key="3">
    <source>
        <dbReference type="Proteomes" id="UP000000593"/>
    </source>
</evidence>
<accession>Q6LGX4</accession>
<dbReference type="Proteomes" id="UP000000593">
    <property type="component" value="Chromosome 2"/>
</dbReference>
<organism evidence="2 3">
    <name type="scientific">Photobacterium profundum (strain SS9)</name>
    <dbReference type="NCBI Taxonomy" id="298386"/>
    <lineage>
        <taxon>Bacteria</taxon>
        <taxon>Pseudomonadati</taxon>
        <taxon>Pseudomonadota</taxon>
        <taxon>Gammaproteobacteria</taxon>
        <taxon>Vibrionales</taxon>
        <taxon>Vibrionaceae</taxon>
        <taxon>Photobacterium</taxon>
    </lineage>
</organism>
<keyword evidence="3" id="KW-1185">Reference proteome</keyword>
<dbReference type="HOGENOM" id="CLU_1667765_0_0_6"/>
<feature type="chain" id="PRO_5004276666" evidence="1">
    <location>
        <begin position="26"/>
        <end position="158"/>
    </location>
</feature>
<feature type="signal peptide" evidence="1">
    <location>
        <begin position="1"/>
        <end position="25"/>
    </location>
</feature>
<name>Q6LGX4_PHOPR</name>
<reference evidence="3" key="1">
    <citation type="journal article" date="2005" name="Science">
        <title>Life at depth: Photobacterium profundum genome sequence and expression analysis.</title>
        <authorList>
            <person name="Vezzi A."/>
            <person name="Campanaro S."/>
            <person name="D'Angelo M."/>
            <person name="Simonato F."/>
            <person name="Vitulo N."/>
            <person name="Lauro F.M."/>
            <person name="Cestaro A."/>
            <person name="Malacrida G."/>
            <person name="Simionati B."/>
            <person name="Cannata N."/>
            <person name="Romualdi C."/>
            <person name="Bartlett D.H."/>
            <person name="Valle G."/>
        </authorList>
    </citation>
    <scope>NUCLEOTIDE SEQUENCE [LARGE SCALE GENOMIC DNA]</scope>
    <source>
        <strain evidence="3">ATCC BAA-1253 / SS9</strain>
    </source>
</reference>